<protein>
    <submittedName>
        <fullName evidence="1">Uncharacterized protein</fullName>
    </submittedName>
</protein>
<evidence type="ECO:0000313" key="1">
    <source>
        <dbReference type="EMBL" id="OGG59292.1"/>
    </source>
</evidence>
<dbReference type="EMBL" id="MFLF01000017">
    <property type="protein sequence ID" value="OGG59292.1"/>
    <property type="molecule type" value="Genomic_DNA"/>
</dbReference>
<sequence length="239" mass="27510">MRAKEQCAEIVKDLVAYGFLNTHEHLPYCERGSSFPFLITKSHCDSVGITVFELHRGLLWLQNHGVLRINTTYGDFNSVVKVKKYRKLKNIFAEGTKMHAEFEMDMAALTEGIAQDPALFDINVLNIHYFIESIKGVMRNVYNSELKILTHEGIDVPMSSQANALNNACRLLDFIAREPRETYYIGELIEQEVLDSDKWKTYWDACTDIKKRMENAGIPEYLLFSSGKQMTIQINPKYL</sequence>
<reference evidence="1 2" key="1">
    <citation type="journal article" date="2016" name="Nat. Commun.">
        <title>Thousands of microbial genomes shed light on interconnected biogeochemical processes in an aquifer system.</title>
        <authorList>
            <person name="Anantharaman K."/>
            <person name="Brown C.T."/>
            <person name="Hug L.A."/>
            <person name="Sharon I."/>
            <person name="Castelle C.J."/>
            <person name="Probst A.J."/>
            <person name="Thomas B.C."/>
            <person name="Singh A."/>
            <person name="Wilkins M.J."/>
            <person name="Karaoz U."/>
            <person name="Brodie E.L."/>
            <person name="Williams K.H."/>
            <person name="Hubbard S.S."/>
            <person name="Banfield J.F."/>
        </authorList>
    </citation>
    <scope>NUCLEOTIDE SEQUENCE [LARGE SCALE GENOMIC DNA]</scope>
</reference>
<dbReference type="Proteomes" id="UP000178794">
    <property type="component" value="Unassembled WGS sequence"/>
</dbReference>
<comment type="caution">
    <text evidence="1">The sequence shown here is derived from an EMBL/GenBank/DDBJ whole genome shotgun (WGS) entry which is preliminary data.</text>
</comment>
<name>A0A1F6DE25_9BACT</name>
<dbReference type="STRING" id="1798492.A3C89_03000"/>
<proteinExistence type="predicted"/>
<dbReference type="AlphaFoldDB" id="A0A1F6DE25"/>
<accession>A0A1F6DE25</accession>
<evidence type="ECO:0000313" key="2">
    <source>
        <dbReference type="Proteomes" id="UP000178794"/>
    </source>
</evidence>
<organism evidence="1 2">
    <name type="scientific">Candidatus Kaiserbacteria bacterium RIFCSPHIGHO2_02_FULL_50_50</name>
    <dbReference type="NCBI Taxonomy" id="1798492"/>
    <lineage>
        <taxon>Bacteria</taxon>
        <taxon>Candidatus Kaiseribacteriota</taxon>
    </lineage>
</organism>
<gene>
    <name evidence="1" type="ORF">A3C89_03000</name>
</gene>